<proteinExistence type="predicted"/>
<dbReference type="AlphaFoldDB" id="A0A4Y3TQG4"/>
<evidence type="ECO:0000313" key="3">
    <source>
        <dbReference type="Proteomes" id="UP000317617"/>
    </source>
</evidence>
<evidence type="ECO:0000313" key="2">
    <source>
        <dbReference type="EMBL" id="GEB83317.1"/>
    </source>
</evidence>
<accession>A0A4Y3TQG4</accession>
<dbReference type="EMBL" id="BJMU01000009">
    <property type="protein sequence ID" value="GEB83317.1"/>
    <property type="molecule type" value="Genomic_DNA"/>
</dbReference>
<name>A0A4Y3TQG4_9PROT</name>
<gene>
    <name evidence="2" type="ORF">AOR01nite_17940</name>
</gene>
<organism evidence="2 3">
    <name type="scientific">Acetobacter orleanensis</name>
    <dbReference type="NCBI Taxonomy" id="104099"/>
    <lineage>
        <taxon>Bacteria</taxon>
        <taxon>Pseudomonadati</taxon>
        <taxon>Pseudomonadota</taxon>
        <taxon>Alphaproteobacteria</taxon>
        <taxon>Acetobacterales</taxon>
        <taxon>Acetobacteraceae</taxon>
        <taxon>Acetobacter</taxon>
    </lineage>
</organism>
<evidence type="ECO:0000256" key="1">
    <source>
        <dbReference type="SAM" id="MobiDB-lite"/>
    </source>
</evidence>
<keyword evidence="3" id="KW-1185">Reference proteome</keyword>
<dbReference type="Proteomes" id="UP000317617">
    <property type="component" value="Unassembled WGS sequence"/>
</dbReference>
<comment type="caution">
    <text evidence="2">The sequence shown here is derived from an EMBL/GenBank/DDBJ whole genome shotgun (WGS) entry which is preliminary data.</text>
</comment>
<reference evidence="2 3" key="1">
    <citation type="submission" date="2019-06" db="EMBL/GenBank/DDBJ databases">
        <title>Whole genome shotgun sequence of Acetobacter orleanensis NBRC 13752.</title>
        <authorList>
            <person name="Hosoyama A."/>
            <person name="Uohara A."/>
            <person name="Ohji S."/>
            <person name="Ichikawa N."/>
        </authorList>
    </citation>
    <scope>NUCLEOTIDE SEQUENCE [LARGE SCALE GENOMIC DNA]</scope>
    <source>
        <strain evidence="2 3">NBRC 13752</strain>
    </source>
</reference>
<feature type="region of interest" description="Disordered" evidence="1">
    <location>
        <begin position="51"/>
        <end position="108"/>
    </location>
</feature>
<dbReference type="RefSeq" id="WP_048835957.1">
    <property type="nucleotide sequence ID" value="NZ_BJMU01000009.1"/>
</dbReference>
<feature type="compositionally biased region" description="Basic and acidic residues" evidence="1">
    <location>
        <begin position="78"/>
        <end position="93"/>
    </location>
</feature>
<protein>
    <submittedName>
        <fullName evidence="2">Uncharacterized protein</fullName>
    </submittedName>
</protein>
<sequence>MTKLLRKLRRMRFIHNFVSYSSGQHSRIIEEPPDYTLNENTLSACRVDPFEDHNAETNPAYAAGSQTLRLRRGGANPPHEEQATRKVSRRLEDIGQPNAHDGPRDTDE</sequence>